<name>B5GVL0_STRCL</name>
<dbReference type="Proteomes" id="UP000002357">
    <property type="component" value="Chromosome"/>
</dbReference>
<dbReference type="AlphaFoldDB" id="B5GVL0"/>
<reference evidence="2 3" key="1">
    <citation type="journal article" date="2010" name="Genome Biol. Evol.">
        <title>The sequence of a 1.8-mb bacterial linear plasmid reveals a rich evolutionary reservoir of secondary metabolic pathways.</title>
        <authorList>
            <person name="Medema M.H."/>
            <person name="Trefzer A."/>
            <person name="Kovalchuk A."/>
            <person name="van den Berg M."/>
            <person name="Mueller U."/>
            <person name="Heijne W."/>
            <person name="Wu L."/>
            <person name="Alam M.T."/>
            <person name="Ronning C.M."/>
            <person name="Nierman W.C."/>
            <person name="Bovenberg R.A.L."/>
            <person name="Breitling R."/>
            <person name="Takano E."/>
        </authorList>
    </citation>
    <scope>NUCLEOTIDE SEQUENCE [LARGE SCALE GENOMIC DNA]</scope>
    <source>
        <strain evidence="3">ATCC 27064 / DSM 738 / JCM 4710 / NBRC 13307 / NCIMB 12785 / NRRL 3585 / VKM Ac-602</strain>
    </source>
</reference>
<keyword evidence="3" id="KW-1185">Reference proteome</keyword>
<evidence type="ECO:0000256" key="1">
    <source>
        <dbReference type="SAM" id="MobiDB-lite"/>
    </source>
</evidence>
<proteinExistence type="predicted"/>
<gene>
    <name evidence="2" type="ORF">SCLAV_5287</name>
</gene>
<feature type="region of interest" description="Disordered" evidence="1">
    <location>
        <begin position="44"/>
        <end position="113"/>
    </location>
</feature>
<evidence type="ECO:0000313" key="2">
    <source>
        <dbReference type="EMBL" id="EFG10360.1"/>
    </source>
</evidence>
<feature type="region of interest" description="Disordered" evidence="1">
    <location>
        <begin position="1"/>
        <end position="27"/>
    </location>
</feature>
<organism evidence="2 3">
    <name type="scientific">Streptomyces clavuligerus</name>
    <dbReference type="NCBI Taxonomy" id="1901"/>
    <lineage>
        <taxon>Bacteria</taxon>
        <taxon>Bacillati</taxon>
        <taxon>Actinomycetota</taxon>
        <taxon>Actinomycetes</taxon>
        <taxon>Kitasatosporales</taxon>
        <taxon>Streptomycetaceae</taxon>
        <taxon>Streptomyces</taxon>
    </lineage>
</organism>
<accession>B5GVL0</accession>
<protein>
    <submittedName>
        <fullName evidence="2">Uncharacterized protein</fullName>
    </submittedName>
</protein>
<feature type="compositionally biased region" description="Low complexity" evidence="1">
    <location>
        <begin position="44"/>
        <end position="57"/>
    </location>
</feature>
<feature type="compositionally biased region" description="Low complexity" evidence="1">
    <location>
        <begin position="1"/>
        <end position="17"/>
    </location>
</feature>
<sequence>MYADNSGRGPRQPDSPSGSGGPCGQQLVTVPVETGSMVQVLVPPSPSTLPELPELPVFSPRTPRTVRGLPVPTHARLVRPTGRACRPRPRDQQPGVFDRSAEEGPVRSPLSPG</sequence>
<evidence type="ECO:0000313" key="3">
    <source>
        <dbReference type="Proteomes" id="UP000002357"/>
    </source>
</evidence>
<dbReference type="EMBL" id="CM000913">
    <property type="protein sequence ID" value="EFG10360.1"/>
    <property type="molecule type" value="Genomic_DNA"/>
</dbReference>